<organism evidence="11">
    <name type="scientific">Hypocrea jecorina (strain QM6a)</name>
    <name type="common">Trichoderma reesei</name>
    <dbReference type="NCBI Taxonomy" id="431241"/>
    <lineage>
        <taxon>Eukaryota</taxon>
        <taxon>Fungi</taxon>
        <taxon>Dikarya</taxon>
        <taxon>Ascomycota</taxon>
        <taxon>Pezizomycotina</taxon>
        <taxon>Sordariomycetes</taxon>
        <taxon>Hypocreomycetidae</taxon>
        <taxon>Hypocreales</taxon>
        <taxon>Hypocreaceae</taxon>
        <taxon>Trichoderma</taxon>
    </lineage>
</organism>
<dbReference type="InterPro" id="IPR015353">
    <property type="entry name" value="Rubisco_LSMT_subst-bd"/>
</dbReference>
<evidence type="ECO:0000256" key="3">
    <source>
        <dbReference type="ARBA" id="ARBA00022691"/>
    </source>
</evidence>
<keyword evidence="11" id="KW-1185">Reference proteome</keyword>
<keyword evidence="4" id="KW-0479">Metal-binding</keyword>
<dbReference type="GeneID" id="18485986"/>
<evidence type="ECO:0000313" key="10">
    <source>
        <dbReference type="EMBL" id="EGR51016.1"/>
    </source>
</evidence>
<dbReference type="PANTHER" id="PTHR13271">
    <property type="entry name" value="UNCHARACTERIZED PUTATIVE METHYLTRANSFERASE"/>
    <property type="match status" value="1"/>
</dbReference>
<dbReference type="CDD" id="cd10527">
    <property type="entry name" value="SET_LSMT"/>
    <property type="match status" value="1"/>
</dbReference>
<proteinExistence type="predicted"/>
<feature type="domain" description="MYND-type" evidence="9">
    <location>
        <begin position="427"/>
        <end position="465"/>
    </location>
</feature>
<dbReference type="KEGG" id="tre:TRIREDRAFT_56354"/>
<dbReference type="GO" id="GO:0032259">
    <property type="term" value="P:methylation"/>
    <property type="evidence" value="ECO:0007669"/>
    <property type="project" value="UniProtKB-KW"/>
</dbReference>
<dbReference type="AlphaFoldDB" id="G0RB56"/>
<dbReference type="VEuPathDB" id="FungiDB:TRIREDRAFT_56354"/>
<dbReference type="SUPFAM" id="SSF82199">
    <property type="entry name" value="SET domain"/>
    <property type="match status" value="1"/>
</dbReference>
<dbReference type="EMBL" id="GL985058">
    <property type="protein sequence ID" value="EGR51016.1"/>
    <property type="molecule type" value="Genomic_DNA"/>
</dbReference>
<dbReference type="Gene3D" id="3.90.1420.10">
    <property type="entry name" value="Rubisco LSMT, substrate-binding domain"/>
    <property type="match status" value="1"/>
</dbReference>
<dbReference type="Pfam" id="PF00856">
    <property type="entry name" value="SET"/>
    <property type="match status" value="1"/>
</dbReference>
<dbReference type="PROSITE" id="PS01360">
    <property type="entry name" value="ZF_MYND_1"/>
    <property type="match status" value="1"/>
</dbReference>
<dbReference type="GO" id="GO:0005634">
    <property type="term" value="C:nucleus"/>
    <property type="evidence" value="ECO:0007669"/>
    <property type="project" value="TreeGrafter"/>
</dbReference>
<dbReference type="PANTHER" id="PTHR13271:SF34">
    <property type="entry name" value="N-LYSINE METHYLTRANSFERASE SETD6"/>
    <property type="match status" value="1"/>
</dbReference>
<dbReference type="eggNOG" id="KOG1337">
    <property type="taxonomic scope" value="Eukaryota"/>
</dbReference>
<dbReference type="Gene3D" id="3.90.1410.10">
    <property type="entry name" value="set domain protein methyltransferase, domain 1"/>
    <property type="match status" value="1"/>
</dbReference>
<dbReference type="InterPro" id="IPR036464">
    <property type="entry name" value="Rubisco_LSMT_subst-bd_sf"/>
</dbReference>
<dbReference type="InterPro" id="IPR002893">
    <property type="entry name" value="Znf_MYND"/>
</dbReference>
<dbReference type="GO" id="GO:0008270">
    <property type="term" value="F:zinc ion binding"/>
    <property type="evidence" value="ECO:0007669"/>
    <property type="project" value="UniProtKB-KW"/>
</dbReference>
<gene>
    <name evidence="10" type="ORF">TRIREDRAFT_56354</name>
</gene>
<evidence type="ECO:0000256" key="4">
    <source>
        <dbReference type="ARBA" id="ARBA00022723"/>
    </source>
</evidence>
<keyword evidence="3" id="KW-0949">S-adenosyl-L-methionine</keyword>
<evidence type="ECO:0000256" key="5">
    <source>
        <dbReference type="ARBA" id="ARBA00022771"/>
    </source>
</evidence>
<evidence type="ECO:0000256" key="2">
    <source>
        <dbReference type="ARBA" id="ARBA00022679"/>
    </source>
</evidence>
<evidence type="ECO:0000256" key="1">
    <source>
        <dbReference type="ARBA" id="ARBA00022603"/>
    </source>
</evidence>
<dbReference type="InterPro" id="IPR046341">
    <property type="entry name" value="SET_dom_sf"/>
</dbReference>
<dbReference type="SUPFAM" id="SSF81822">
    <property type="entry name" value="RuBisCo LSMT C-terminal, substrate-binding domain"/>
    <property type="match status" value="1"/>
</dbReference>
<dbReference type="Gene3D" id="6.10.140.2220">
    <property type="match status" value="1"/>
</dbReference>
<keyword evidence="5 7" id="KW-0863">Zinc-finger</keyword>
<evidence type="ECO:0000256" key="7">
    <source>
        <dbReference type="PROSITE-ProRule" id="PRU00134"/>
    </source>
</evidence>
<dbReference type="Pfam" id="PF09273">
    <property type="entry name" value="Rubis-subs-bind"/>
    <property type="match status" value="1"/>
</dbReference>
<dbReference type="RefSeq" id="XP_006962579.1">
    <property type="nucleotide sequence ID" value="XM_006962517.1"/>
</dbReference>
<evidence type="ECO:0000259" key="8">
    <source>
        <dbReference type="PROSITE" id="PS50280"/>
    </source>
</evidence>
<keyword evidence="2 10" id="KW-0808">Transferase</keyword>
<evidence type="ECO:0000256" key="6">
    <source>
        <dbReference type="ARBA" id="ARBA00022833"/>
    </source>
</evidence>
<dbReference type="SUPFAM" id="SSF144232">
    <property type="entry name" value="HIT/MYND zinc finger-like"/>
    <property type="match status" value="1"/>
</dbReference>
<dbReference type="Pfam" id="PF01753">
    <property type="entry name" value="zf-MYND"/>
    <property type="match status" value="1"/>
</dbReference>
<sequence>MESWLTKVGAVGLSDLELTDFPVTGRGVKTLRRFKQGEMILTIPSDVLWSVEHAYSDPNLGPALRSVMPPLSVEDILATYILFVRSRESGYDGLRTHVSALPGIYSSSIFFSEGELEVCAGTSLYTVTKQLEQRIKDDYRQLAVRLFAQHPDLFPLQKFTIEDVRLLRRATDPYKWALCTVWSRSMDFTLPDGSSIRLLAPFADMLNHSSEVKQCHAYDVKSGDLSVFAGKDYEIGDQVYIYYGPIPNNRLLRLYGFVIPDNPNDSYDLVLTTHPMAPFYEQKQKLWVSAGLDSTTTVALTLTDPLPKNILRYLRIQRADVSGLAAITLQQIDGTDEKISDSNEMEILRFLEESISSLLNCFATPLERLEKQLAEGVYPVGGNAWAAAHVSVGEQRVLRLARAKARNLLAAVESGSGSRSPSAPARCANCDKGSVPLMLCGRCKSVMYCGRTCQVAHFKQHKAACRGTAQ</sequence>
<dbReference type="Proteomes" id="UP000008984">
    <property type="component" value="Unassembled WGS sequence"/>
</dbReference>
<dbReference type="PROSITE" id="PS50280">
    <property type="entry name" value="SET"/>
    <property type="match status" value="1"/>
</dbReference>
<dbReference type="InterPro" id="IPR050600">
    <property type="entry name" value="SETD3_SETD6_MTase"/>
</dbReference>
<feature type="domain" description="SET" evidence="8">
    <location>
        <begin position="14"/>
        <end position="244"/>
    </location>
</feature>
<dbReference type="OrthoDB" id="341421at2759"/>
<dbReference type="HOGENOM" id="CLU_587389_0_0_1"/>
<keyword evidence="1 10" id="KW-0489">Methyltransferase</keyword>
<dbReference type="InterPro" id="IPR001214">
    <property type="entry name" value="SET_dom"/>
</dbReference>
<reference evidence="10 11" key="1">
    <citation type="journal article" date="2008" name="Nat. Biotechnol.">
        <title>Genome sequencing and analysis of the biomass-degrading fungus Trichoderma reesei (syn. Hypocrea jecorina).</title>
        <authorList>
            <person name="Martinez D."/>
            <person name="Berka R.M."/>
            <person name="Henrissat B."/>
            <person name="Saloheimo M."/>
            <person name="Arvas M."/>
            <person name="Baker S.E."/>
            <person name="Chapman J."/>
            <person name="Chertkov O."/>
            <person name="Coutinho P.M."/>
            <person name="Cullen D."/>
            <person name="Danchin E.G."/>
            <person name="Grigoriev I.V."/>
            <person name="Harris P."/>
            <person name="Jackson M."/>
            <person name="Kubicek C.P."/>
            <person name="Han C.S."/>
            <person name="Ho I."/>
            <person name="Larrondo L.F."/>
            <person name="de Leon A.L."/>
            <person name="Magnuson J.K."/>
            <person name="Merino S."/>
            <person name="Misra M."/>
            <person name="Nelson B."/>
            <person name="Putnam N."/>
            <person name="Robbertse B."/>
            <person name="Salamov A.A."/>
            <person name="Schmoll M."/>
            <person name="Terry A."/>
            <person name="Thayer N."/>
            <person name="Westerholm-Parvinen A."/>
            <person name="Schoch C.L."/>
            <person name="Yao J."/>
            <person name="Barabote R."/>
            <person name="Nelson M.A."/>
            <person name="Detter C."/>
            <person name="Bruce D."/>
            <person name="Kuske C.R."/>
            <person name="Xie G."/>
            <person name="Richardson P."/>
            <person name="Rokhsar D.S."/>
            <person name="Lucas S.M."/>
            <person name="Rubin E.M."/>
            <person name="Dunn-Coleman N."/>
            <person name="Ward M."/>
            <person name="Brettin T.S."/>
        </authorList>
    </citation>
    <scope>NUCLEOTIDE SEQUENCE [LARGE SCALE GENOMIC DNA]</scope>
    <source>
        <strain evidence="10 11">QM6a</strain>
    </source>
</reference>
<dbReference type="PROSITE" id="PS50865">
    <property type="entry name" value="ZF_MYND_2"/>
    <property type="match status" value="1"/>
</dbReference>
<keyword evidence="6" id="KW-0862">Zinc</keyword>
<protein>
    <submittedName>
        <fullName evidence="10">N-methyltransferase</fullName>
    </submittedName>
</protein>
<evidence type="ECO:0000259" key="9">
    <source>
        <dbReference type="PROSITE" id="PS50865"/>
    </source>
</evidence>
<dbReference type="GO" id="GO:0016279">
    <property type="term" value="F:protein-lysine N-methyltransferase activity"/>
    <property type="evidence" value="ECO:0007669"/>
    <property type="project" value="TreeGrafter"/>
</dbReference>
<dbReference type="STRING" id="431241.G0RB56"/>
<accession>G0RB56</accession>
<evidence type="ECO:0000313" key="11">
    <source>
        <dbReference type="Proteomes" id="UP000008984"/>
    </source>
</evidence>
<name>G0RB56_HYPJQ</name>